<gene>
    <name evidence="8" type="primary">spsF</name>
    <name evidence="8" type="ORF">NCTC13832_02147</name>
</gene>
<dbReference type="NCBIfam" id="TIGR02331">
    <property type="entry name" value="rib_alpha"/>
    <property type="match status" value="9"/>
</dbReference>
<evidence type="ECO:0000256" key="1">
    <source>
        <dbReference type="ARBA" id="ARBA00004168"/>
    </source>
</evidence>
<dbReference type="NCBIfam" id="NF033510">
    <property type="entry name" value="Ca_tandemer"/>
    <property type="match status" value="5"/>
</dbReference>
<dbReference type="RefSeq" id="WP_052502846.1">
    <property type="nucleotide sequence ID" value="NZ_JXWY01000002.1"/>
</dbReference>
<feature type="region of interest" description="Disordered" evidence="6">
    <location>
        <begin position="1885"/>
        <end position="1909"/>
    </location>
</feature>
<feature type="region of interest" description="Disordered" evidence="6">
    <location>
        <begin position="1777"/>
        <end position="1811"/>
    </location>
</feature>
<feature type="compositionally biased region" description="Low complexity" evidence="6">
    <location>
        <begin position="1252"/>
        <end position="1272"/>
    </location>
</feature>
<keyword evidence="3" id="KW-0964">Secreted</keyword>
<feature type="region of interest" description="Disordered" evidence="6">
    <location>
        <begin position="1140"/>
        <end position="1192"/>
    </location>
</feature>
<dbReference type="Pfam" id="PF18957">
    <property type="entry name" value="RibLong"/>
    <property type="match status" value="1"/>
</dbReference>
<dbReference type="InterPro" id="IPR005877">
    <property type="entry name" value="YSIRK_signal_dom"/>
</dbReference>
<dbReference type="NCBIfam" id="NF038186">
    <property type="entry name" value="YPDG_rpt"/>
    <property type="match status" value="1"/>
</dbReference>
<evidence type="ECO:0000256" key="3">
    <source>
        <dbReference type="ARBA" id="ARBA00022525"/>
    </source>
</evidence>
<evidence type="ECO:0000259" key="7">
    <source>
        <dbReference type="PROSITE" id="PS50847"/>
    </source>
</evidence>
<feature type="compositionally biased region" description="Basic and acidic residues" evidence="6">
    <location>
        <begin position="1140"/>
        <end position="1156"/>
    </location>
</feature>
<protein>
    <submittedName>
        <fullName evidence="8">LPXTG-motif cell wall anchor domain-containing protein</fullName>
    </submittedName>
</protein>
<evidence type="ECO:0000313" key="8">
    <source>
        <dbReference type="EMBL" id="SUM58397.1"/>
    </source>
</evidence>
<evidence type="ECO:0000256" key="6">
    <source>
        <dbReference type="SAM" id="MobiDB-lite"/>
    </source>
</evidence>
<dbReference type="PROSITE" id="PS50847">
    <property type="entry name" value="GRAM_POS_ANCHORING"/>
    <property type="match status" value="1"/>
</dbReference>
<feature type="domain" description="Gram-positive cocci surface proteins LPxTG" evidence="7">
    <location>
        <begin position="2107"/>
        <end position="2143"/>
    </location>
</feature>
<dbReference type="InterPro" id="IPR019931">
    <property type="entry name" value="LPXTG_anchor"/>
</dbReference>
<feature type="compositionally biased region" description="Basic and acidic residues" evidence="6">
    <location>
        <begin position="1384"/>
        <end position="1404"/>
    </location>
</feature>
<evidence type="ECO:0000256" key="4">
    <source>
        <dbReference type="ARBA" id="ARBA00022729"/>
    </source>
</evidence>
<dbReference type="EMBL" id="UHDT01000001">
    <property type="protein sequence ID" value="SUM58397.1"/>
    <property type="molecule type" value="Genomic_DNA"/>
</dbReference>
<feature type="region of interest" description="Disordered" evidence="6">
    <location>
        <begin position="1090"/>
        <end position="1112"/>
    </location>
</feature>
<feature type="region of interest" description="Disordered" evidence="6">
    <location>
        <begin position="1011"/>
        <end position="1034"/>
    </location>
</feature>
<proteinExistence type="predicted"/>
<keyword evidence="5" id="KW-0572">Peptidoglycan-anchor</keyword>
<dbReference type="Gene3D" id="2.60.40.10">
    <property type="entry name" value="Immunoglobulins"/>
    <property type="match status" value="6"/>
</dbReference>
<name>A0A380GY40_9STAP</name>
<feature type="region of interest" description="Disordered" evidence="6">
    <location>
        <begin position="1542"/>
        <end position="1566"/>
    </location>
</feature>
<evidence type="ECO:0000256" key="5">
    <source>
        <dbReference type="ARBA" id="ARBA00023088"/>
    </source>
</evidence>
<dbReference type="InterPro" id="IPR012706">
    <property type="entry name" value="Rib_alpha_Esp_rpt"/>
</dbReference>
<dbReference type="Proteomes" id="UP000254100">
    <property type="component" value="Unassembled WGS sequence"/>
</dbReference>
<keyword evidence="2" id="KW-0134">Cell wall</keyword>
<feature type="region of interest" description="Disordered" evidence="6">
    <location>
        <begin position="1384"/>
        <end position="1437"/>
    </location>
</feature>
<feature type="region of interest" description="Disordered" evidence="6">
    <location>
        <begin position="1967"/>
        <end position="1999"/>
    </location>
</feature>
<dbReference type="OrthoDB" id="2417389at2"/>
<organism evidence="8 9">
    <name type="scientific">Staphylococcus microti</name>
    <dbReference type="NCBI Taxonomy" id="569857"/>
    <lineage>
        <taxon>Bacteria</taxon>
        <taxon>Bacillati</taxon>
        <taxon>Bacillota</taxon>
        <taxon>Bacilli</taxon>
        <taxon>Bacillales</taxon>
        <taxon>Staphylococcaceae</taxon>
        <taxon>Staphylococcus</taxon>
    </lineage>
</organism>
<dbReference type="NCBIfam" id="TIGR01167">
    <property type="entry name" value="LPXTG_anchor"/>
    <property type="match status" value="1"/>
</dbReference>
<accession>A0A380GY40</accession>
<feature type="region of interest" description="Disordered" evidence="6">
    <location>
        <begin position="1252"/>
        <end position="1276"/>
    </location>
</feature>
<dbReference type="InterPro" id="IPR059115">
    <property type="entry name" value="Rib"/>
</dbReference>
<dbReference type="InterPro" id="IPR013783">
    <property type="entry name" value="Ig-like_fold"/>
</dbReference>
<feature type="region of interest" description="Disordered" evidence="6">
    <location>
        <begin position="51"/>
        <end position="183"/>
    </location>
</feature>
<feature type="region of interest" description="Disordered" evidence="6">
    <location>
        <begin position="2058"/>
        <end position="2117"/>
    </location>
</feature>
<evidence type="ECO:0000256" key="2">
    <source>
        <dbReference type="ARBA" id="ARBA00022512"/>
    </source>
</evidence>
<dbReference type="Pfam" id="PF04650">
    <property type="entry name" value="YSIRK_signal"/>
    <property type="match status" value="1"/>
</dbReference>
<feature type="compositionally biased region" description="Acidic residues" evidence="6">
    <location>
        <begin position="85"/>
        <end position="139"/>
    </location>
</feature>
<dbReference type="Pfam" id="PF17936">
    <property type="entry name" value="Big_6"/>
    <property type="match status" value="5"/>
</dbReference>
<sequence length="2143" mass="227577">MANKKTTNSKRFDFLPNKQNKYSIRKFTVGTASILVGATLIFGAHNDAQAEELDKATTEEAAATEEANADAESTATEEATTETPATEEVETPAEQPAEETATEEADTTAEQPAEETATEEADASAEQPAEEIATEEADTTVEQPAAETPTEEADTTVEQPAAETPATAEPVTTTEKPAEVPATDIATVTDQASAADYLVAEKNISAEEANKIASNLNANLSEVTPEALQQAIVDYLANEQNKYNVDGTLAAVREETALTNEDVVNETPVSATAFRSATRAATTDTATRAFDSELQQEAQKGAIYAPGTEGQTQSYAGKAWVYRGGNINNFNEKEPLANAKVYLQWVNGKGFVSPVYYTTTNPDGSYVFDLSKKLIDPTGQEHEFKLAGDGNLAVRTWVENPDPEKYNVIKHGDQKYGFHTRLSRTNESWDFTAGINRIVNGQVLVQEIPRENDWLMKPQDQWTTAPHSDGVWPNEGAYGKISGNVWYETGDPSGSDSRAWKKDSWDVNATGVKVVASYVNDEVTRQFDAWKEANKGYTLEDFRAAQQDIVTKYQAEHGAGSHIAETVVGTVESDGSYYIPFRGLYGVSAQNKGARTSDEEYGQLVADADVNHKSLMQWNGTLGQRHRHINSDYMYVTAMIDDYAIWSNNYQNNMFTTADAGRDIFDAQMLTSANGSKQNFIALAPQPMHDVLVYDSVENYAIPGDTVESKSGGLLPSREYQIQWFKDGVAIGDPVTKVSNVDGTIGSVPITVPADLDKNATYTSAIFHPNEKTTDLSDALAVDSFTAVVDQNIIHEPAYEDTTAKAGEEASVTPTFTTKDGKPVANADVPLATENAFQLDPNATDVPEGVKVDPMTGKITFTPTNDQVGKEITVPVVVTYEDGTTDTVQAKFTVTEATPDADKYDPKATPEEVEKGGKVDLTDNVDLTGLPEGTTVTDVTPADTIDTNTPGDYTGKVEVTYPDGSKDTVDVPVKVKPSQADENTPEVTTEVVDKGGKVDLTDNVDLTKLPDGTTVTDVTPTGTIDTNTPGEYTGKVEVTYPDGSKDTVDVPVVVNPSMADEIDPEVTPEVVEKGGDVDLTDNVVTKLPEGSKVTDVTPDGTIDTNTPGEYPGKVEITYPDGSKETVDVPVIVKETLTDADKNDPKATPEVVEKGGDVDLTDNVDTTDLPEGTTVKDVTPPGTIDTDKPGDYTGLVEVTYPDGSKDTVDVPVTVKEEAKTQADENDPTVTPEVVEKGGDVDLTDNVDLTKLPDGTTVTDVTPTGTIDTNTPGDYTGKVEVTYPDGSKDTVDVPVTVKEEAKTQADENDPTVTPEVVEKGGKVDLTDNVDLTDLPKGTTVTDVTPTGTIDTNTPGDYTGKVEVTYPDGSKDTVDVPVTVKEKLTDADQNDPKVTPEEVDKGGKVDLTDNVDLTDLPEGTTVTDVTPAGTIDTDKPGDYTGKVEVTYPDGSKDTVDVPVKVNPSQADENDPEVTPEVVEKGQDVDLTDNVDLTKLPDGTKVTDVTPTGTIDTNTPGDYTGKVEITYPDGSKETVDVPVTVKEKLTDADQNDPKVTPEEVEKGGDVDLTDNVDLTDLPEGTKVVDVTPEGTIDTDKPGDYTGVVEVVYPDGSKDTVEVPVKVQDTVAPDAPTVTNPQPGDKVITGTAEPNGTVDVTLPNGDVIKDVPVNADGEYTVDVPEGVDLKEGDKVTVVAKDDSGNVSDPTEGTVTDTVAPDAPTVTNPQPGDKVITGTAEPNGTVDVTLPNGDVIKDVPVDAEGNYKVDVPEGVDLKEGDKVTVVAKDDNGNTSTPTEGKVTDTVAPDAPTITNPQPGDKVITGTAEPNGTVDVTLPNGDVIKDVPVDENGNWKVDVPEGVDLKEGDKVTVVAKDGNGNTSTPTEGKVTDTVAPDAPTVNPVKPGDKVVTGKGEPGSTITVKFPDGKEGTATVDKDGNWTVKVPDGTVIKPGDELDVTATDEAGNKSDVTKVKVPDTDKDTVAPDQPTVNPVNPGDKTVTGKGEPGSTITVKFPDGKEGTTTVDKDGNWTVKVPDGTVIKAGDKLIVTATDEAGNTSEPTVVIVKGKDNGMTGMDKGDKANDMGNMDNASNTDKAMKDDMKASKDMNNKGKEMKELPDTGNESTNAPLFGSLIAALGSLFLFGRRRKEKEEK</sequence>
<dbReference type="InterPro" id="IPR044055">
    <property type="entry name" value="RibLong"/>
</dbReference>
<evidence type="ECO:0000313" key="9">
    <source>
        <dbReference type="Proteomes" id="UP000254100"/>
    </source>
</evidence>
<dbReference type="Pfam" id="PF08428">
    <property type="entry name" value="Rib"/>
    <property type="match status" value="9"/>
</dbReference>
<feature type="compositionally biased region" description="Low complexity" evidence="6">
    <location>
        <begin position="59"/>
        <end position="84"/>
    </location>
</feature>
<feature type="region of interest" description="Disordered" evidence="6">
    <location>
        <begin position="1334"/>
        <end position="1357"/>
    </location>
</feature>
<feature type="compositionally biased region" description="Low complexity" evidence="6">
    <location>
        <begin position="156"/>
        <end position="181"/>
    </location>
</feature>
<dbReference type="Pfam" id="PF00746">
    <property type="entry name" value="Gram_pos_anchor"/>
    <property type="match status" value="1"/>
</dbReference>
<feature type="compositionally biased region" description="Low complexity" evidence="6">
    <location>
        <begin position="1334"/>
        <end position="1354"/>
    </location>
</feature>
<dbReference type="InterPro" id="IPR041498">
    <property type="entry name" value="Big_6"/>
</dbReference>
<keyword evidence="4" id="KW-0732">Signal</keyword>
<feature type="compositionally biased region" description="Basic and acidic residues" evidence="6">
    <location>
        <begin position="1542"/>
        <end position="1561"/>
    </location>
</feature>
<dbReference type="NCBIfam" id="TIGR01168">
    <property type="entry name" value="YSIRK_signal"/>
    <property type="match status" value="1"/>
</dbReference>
<reference evidence="8 9" key="1">
    <citation type="submission" date="2018-06" db="EMBL/GenBank/DDBJ databases">
        <authorList>
            <consortium name="Pathogen Informatics"/>
            <person name="Doyle S."/>
        </authorList>
    </citation>
    <scope>NUCLEOTIDE SEQUENCE [LARGE SCALE GENOMIC DNA]</scope>
    <source>
        <strain evidence="8 9">NCTC13832</strain>
    </source>
</reference>
<feature type="compositionally biased region" description="Basic and acidic residues" evidence="6">
    <location>
        <begin position="2085"/>
        <end position="2108"/>
    </location>
</feature>
<feature type="region of interest" description="Disordered" evidence="6">
    <location>
        <begin position="1714"/>
        <end position="1734"/>
    </location>
</feature>
<comment type="subcellular location">
    <subcellularLocation>
        <location evidence="1">Secreted</location>
        <location evidence="1">Cell wall</location>
        <topology evidence="1">Peptidoglycan-anchor</topology>
    </subcellularLocation>
</comment>
<feature type="compositionally biased region" description="Low complexity" evidence="6">
    <location>
        <begin position="1011"/>
        <end position="1030"/>
    </location>
</feature>